<keyword evidence="11" id="KW-1185">Reference proteome</keyword>
<feature type="transmembrane region" description="Helical" evidence="7">
    <location>
        <begin position="67"/>
        <end position="89"/>
    </location>
</feature>
<dbReference type="GO" id="GO:0035556">
    <property type="term" value="P:intracellular signal transduction"/>
    <property type="evidence" value="ECO:0007669"/>
    <property type="project" value="InterPro"/>
</dbReference>
<organism evidence="10 11">
    <name type="scientific">Nocardioides daedukensis</name>
    <dbReference type="NCBI Taxonomy" id="634462"/>
    <lineage>
        <taxon>Bacteria</taxon>
        <taxon>Bacillati</taxon>
        <taxon>Actinomycetota</taxon>
        <taxon>Actinomycetes</taxon>
        <taxon>Propionibacteriales</taxon>
        <taxon>Nocardioidaceae</taxon>
        <taxon>Nocardioides</taxon>
    </lineage>
</organism>
<name>A0A7Y9RZG4_9ACTN</name>
<evidence type="ECO:0000256" key="6">
    <source>
        <dbReference type="ARBA" id="ARBA00023136"/>
    </source>
</evidence>
<evidence type="ECO:0000256" key="7">
    <source>
        <dbReference type="SAM" id="Phobius"/>
    </source>
</evidence>
<comment type="similarity">
    <text evidence="2">Belongs to the adenylyl cyclase class-3 family.</text>
</comment>
<dbReference type="Pfam" id="PF00672">
    <property type="entry name" value="HAMP"/>
    <property type="match status" value="1"/>
</dbReference>
<comment type="caution">
    <text evidence="10">The sequence shown here is derived from an EMBL/GenBank/DDBJ whole genome shotgun (WGS) entry which is preliminary data.</text>
</comment>
<evidence type="ECO:0000256" key="3">
    <source>
        <dbReference type="ARBA" id="ARBA00022475"/>
    </source>
</evidence>
<proteinExistence type="inferred from homology"/>
<dbReference type="Gene3D" id="3.30.70.1230">
    <property type="entry name" value="Nucleotide cyclase"/>
    <property type="match status" value="1"/>
</dbReference>
<dbReference type="EC" id="4.6.1.1" evidence="10"/>
<keyword evidence="6 7" id="KW-0472">Membrane</keyword>
<feature type="transmembrane region" description="Helical" evidence="7">
    <location>
        <begin position="30"/>
        <end position="55"/>
    </location>
</feature>
<dbReference type="EMBL" id="JACCAA010000001">
    <property type="protein sequence ID" value="NYG59496.1"/>
    <property type="molecule type" value="Genomic_DNA"/>
</dbReference>
<feature type="domain" description="Guanylate cyclase" evidence="8">
    <location>
        <begin position="339"/>
        <end position="463"/>
    </location>
</feature>
<dbReference type="RefSeq" id="WP_179502537.1">
    <property type="nucleotide sequence ID" value="NZ_JACCAA010000001.1"/>
</dbReference>
<sequence length="516" mass="54307">MTRSDSRAFGSLLLGPADQGPRQLRVRIQVLLTVLLVGTNVIGAAVVVALAFVIIPGEPINRPFSLALAITTPAYVLVAVLVGTTYGTISTVRALRWATNDEVPTPAQRYAALRLPWRLSLMQAALWGAGALLFTGLAIVLQPAAILSIAFAVVIAGVVVSSVAYLITEFVLRPIAARALTDTELTRSRGMGVRGRLLIFWGLGTAAPVLGLVVGAIVVLAVPNASSRQFAVVVLGLSGVILLFGLLVTDLTARAVVGPLLAVRRALGRIRVGEFGEQIVVYDGTELGELQHGFNAMSSGLAERERIRDLFNRHVGEQVAEAASSLDQVEMGGTTSTVSTLMIDLKGSTTFATQHSAQEVVAMLNRFFSVVISEVDARGGLVNKFMGDAALAIFGAPVEHDDHATAALASARAMADRLRVEVPEIGFGIGVSTGDVVAGNIGDETRFEYTVIGDAVNSAARLTDLSKDVPGEVLVTAATVAAATEQEAEHWQPSEPVLLRGRNELTTVAVRVEARG</sequence>
<dbReference type="CDD" id="cd07302">
    <property type="entry name" value="CHD"/>
    <property type="match status" value="1"/>
</dbReference>
<evidence type="ECO:0000313" key="10">
    <source>
        <dbReference type="EMBL" id="NYG59496.1"/>
    </source>
</evidence>
<dbReference type="SUPFAM" id="SSF158472">
    <property type="entry name" value="HAMP domain-like"/>
    <property type="match status" value="1"/>
</dbReference>
<dbReference type="GO" id="GO:0005886">
    <property type="term" value="C:plasma membrane"/>
    <property type="evidence" value="ECO:0007669"/>
    <property type="project" value="UniProtKB-SubCell"/>
</dbReference>
<dbReference type="PROSITE" id="PS50885">
    <property type="entry name" value="HAMP"/>
    <property type="match status" value="1"/>
</dbReference>
<accession>A0A7Y9RZG4</accession>
<evidence type="ECO:0000259" key="8">
    <source>
        <dbReference type="PROSITE" id="PS50125"/>
    </source>
</evidence>
<dbReference type="InterPro" id="IPR001054">
    <property type="entry name" value="A/G_cyclase"/>
</dbReference>
<feature type="transmembrane region" description="Helical" evidence="7">
    <location>
        <begin position="146"/>
        <end position="168"/>
    </location>
</feature>
<comment type="subcellular location">
    <subcellularLocation>
        <location evidence="1">Cell membrane</location>
        <topology evidence="1">Multi-pass membrane protein</topology>
    </subcellularLocation>
</comment>
<feature type="transmembrane region" description="Helical" evidence="7">
    <location>
        <begin position="228"/>
        <end position="248"/>
    </location>
</feature>
<evidence type="ECO:0000313" key="11">
    <source>
        <dbReference type="Proteomes" id="UP000540656"/>
    </source>
</evidence>
<gene>
    <name evidence="10" type="ORF">BJ980_002419</name>
</gene>
<dbReference type="PROSITE" id="PS50125">
    <property type="entry name" value="GUANYLATE_CYCLASE_2"/>
    <property type="match status" value="1"/>
</dbReference>
<dbReference type="SUPFAM" id="SSF55073">
    <property type="entry name" value="Nucleotide cyclase"/>
    <property type="match status" value="1"/>
</dbReference>
<evidence type="ECO:0000256" key="1">
    <source>
        <dbReference type="ARBA" id="ARBA00004651"/>
    </source>
</evidence>
<dbReference type="CDD" id="cd06225">
    <property type="entry name" value="HAMP"/>
    <property type="match status" value="1"/>
</dbReference>
<evidence type="ECO:0000256" key="2">
    <source>
        <dbReference type="ARBA" id="ARBA00005381"/>
    </source>
</evidence>
<dbReference type="AlphaFoldDB" id="A0A7Y9RZG4"/>
<dbReference type="GO" id="GO:0006171">
    <property type="term" value="P:cAMP biosynthetic process"/>
    <property type="evidence" value="ECO:0007669"/>
    <property type="project" value="TreeGrafter"/>
</dbReference>
<dbReference type="SMART" id="SM00304">
    <property type="entry name" value="HAMP"/>
    <property type="match status" value="1"/>
</dbReference>
<dbReference type="PANTHER" id="PTHR43081">
    <property type="entry name" value="ADENYLATE CYCLASE, TERMINAL-DIFFERENTIATION SPECIFIC-RELATED"/>
    <property type="match status" value="1"/>
</dbReference>
<keyword evidence="3" id="KW-1003">Cell membrane</keyword>
<protein>
    <submittedName>
        <fullName evidence="10">Adenylate cyclase</fullName>
        <ecNumber evidence="10">4.6.1.1</ecNumber>
    </submittedName>
</protein>
<evidence type="ECO:0000256" key="4">
    <source>
        <dbReference type="ARBA" id="ARBA00022692"/>
    </source>
</evidence>
<feature type="transmembrane region" description="Helical" evidence="7">
    <location>
        <begin position="197"/>
        <end position="222"/>
    </location>
</feature>
<feature type="domain" description="HAMP" evidence="9">
    <location>
        <begin position="254"/>
        <end position="306"/>
    </location>
</feature>
<evidence type="ECO:0000259" key="9">
    <source>
        <dbReference type="PROSITE" id="PS50885"/>
    </source>
</evidence>
<keyword evidence="4 7" id="KW-0812">Transmembrane</keyword>
<evidence type="ECO:0000256" key="5">
    <source>
        <dbReference type="ARBA" id="ARBA00022989"/>
    </source>
</evidence>
<feature type="transmembrane region" description="Helical" evidence="7">
    <location>
        <begin position="119"/>
        <end position="140"/>
    </location>
</feature>
<dbReference type="InterPro" id="IPR003660">
    <property type="entry name" value="HAMP_dom"/>
</dbReference>
<keyword evidence="10" id="KW-0456">Lyase</keyword>
<dbReference type="PANTHER" id="PTHR43081:SF17">
    <property type="entry name" value="BLL5647 PROTEIN"/>
    <property type="match status" value="1"/>
</dbReference>
<reference evidence="10 11" key="1">
    <citation type="submission" date="2020-07" db="EMBL/GenBank/DDBJ databases">
        <title>Sequencing the genomes of 1000 actinobacteria strains.</title>
        <authorList>
            <person name="Klenk H.-P."/>
        </authorList>
    </citation>
    <scope>NUCLEOTIDE SEQUENCE [LARGE SCALE GENOMIC DNA]</scope>
    <source>
        <strain evidence="10 11">DSM 23819</strain>
    </source>
</reference>
<dbReference type="SMART" id="SM00044">
    <property type="entry name" value="CYCc"/>
    <property type="match status" value="1"/>
</dbReference>
<dbReference type="GO" id="GO:0004016">
    <property type="term" value="F:adenylate cyclase activity"/>
    <property type="evidence" value="ECO:0007669"/>
    <property type="project" value="UniProtKB-EC"/>
</dbReference>
<dbReference type="Proteomes" id="UP000540656">
    <property type="component" value="Unassembled WGS sequence"/>
</dbReference>
<dbReference type="InterPro" id="IPR050697">
    <property type="entry name" value="Adenylyl/Guanylyl_Cyclase_3/4"/>
</dbReference>
<keyword evidence="5 7" id="KW-1133">Transmembrane helix</keyword>
<dbReference type="InterPro" id="IPR029787">
    <property type="entry name" value="Nucleotide_cyclase"/>
</dbReference>
<dbReference type="Gene3D" id="6.10.340.10">
    <property type="match status" value="1"/>
</dbReference>
<dbReference type="Pfam" id="PF00211">
    <property type="entry name" value="Guanylate_cyc"/>
    <property type="match status" value="1"/>
</dbReference>